<dbReference type="InterPro" id="IPR017946">
    <property type="entry name" value="PLC-like_Pdiesterase_TIM-brl"/>
</dbReference>
<evidence type="ECO:0000259" key="1">
    <source>
        <dbReference type="PROSITE" id="PS51704"/>
    </source>
</evidence>
<gene>
    <name evidence="2" type="ORF">VCE7224_03892</name>
</gene>
<dbReference type="EMBL" id="FLQZ01000107">
    <property type="protein sequence ID" value="SBT15107.1"/>
    <property type="molecule type" value="Genomic_DNA"/>
</dbReference>
<dbReference type="RefSeq" id="WP_065677414.1">
    <property type="nucleotide sequence ID" value="NZ_AP025464.1"/>
</dbReference>
<evidence type="ECO:0000313" key="2">
    <source>
        <dbReference type="EMBL" id="SBT15107.1"/>
    </source>
</evidence>
<dbReference type="GO" id="GO:0008081">
    <property type="term" value="F:phosphoric diester hydrolase activity"/>
    <property type="evidence" value="ECO:0007669"/>
    <property type="project" value="InterPro"/>
</dbReference>
<dbReference type="PROSITE" id="PS51704">
    <property type="entry name" value="GP_PDE"/>
    <property type="match status" value="1"/>
</dbReference>
<evidence type="ECO:0000313" key="3">
    <source>
        <dbReference type="Proteomes" id="UP000092819"/>
    </source>
</evidence>
<sequence>MILKGIRVLISIFCLVLICFWVAFVIGPSMSVVIDVWRGNVKAYPNEHNNISGIIVNSGGLIAHAGGGINGLKYTNSLEAMEQSIEHGFKMIELDLLISSDGWIVAVHDWKSFHEMTNSNNTGSISYKEFESKIIYDKYKTLNISTAIDIIDENEVVLVTDKIKNLALLSKYIIDKDKYIIEVFSIDKYNEAIELGFNNVALNIDLNTPFILEWIDLNKIRAVTYRGDNLGSLGSEYKKAIELSNMGVSSMIYSTNDLDLDGIKASGIGNFALYVDFVLPSDEL</sequence>
<dbReference type="SUPFAM" id="SSF51695">
    <property type="entry name" value="PLC-like phosphodiesterases"/>
    <property type="match status" value="1"/>
</dbReference>
<keyword evidence="3" id="KW-1185">Reference proteome</keyword>
<organism evidence="2 3">
    <name type="scientific">Vibrio celticus</name>
    <dbReference type="NCBI Taxonomy" id="446372"/>
    <lineage>
        <taxon>Bacteria</taxon>
        <taxon>Pseudomonadati</taxon>
        <taxon>Pseudomonadota</taxon>
        <taxon>Gammaproteobacteria</taxon>
        <taxon>Vibrionales</taxon>
        <taxon>Vibrionaceae</taxon>
        <taxon>Vibrio</taxon>
    </lineage>
</organism>
<dbReference type="Gene3D" id="3.20.20.190">
    <property type="entry name" value="Phosphatidylinositol (PI) phosphodiesterase"/>
    <property type="match status" value="1"/>
</dbReference>
<proteinExistence type="predicted"/>
<dbReference type="Pfam" id="PF03009">
    <property type="entry name" value="GDPD"/>
    <property type="match status" value="1"/>
</dbReference>
<accession>A0A1C3JJ01</accession>
<dbReference type="InterPro" id="IPR030395">
    <property type="entry name" value="GP_PDE_dom"/>
</dbReference>
<dbReference type="GO" id="GO:0006629">
    <property type="term" value="P:lipid metabolic process"/>
    <property type="evidence" value="ECO:0007669"/>
    <property type="project" value="InterPro"/>
</dbReference>
<dbReference type="Proteomes" id="UP000092819">
    <property type="component" value="Unassembled WGS sequence"/>
</dbReference>
<feature type="domain" description="GP-PDE" evidence="1">
    <location>
        <begin position="59"/>
        <end position="284"/>
    </location>
</feature>
<protein>
    <submittedName>
        <fullName evidence="2">Cytoplasmic glycerophosphodiester phosphodiesterase</fullName>
    </submittedName>
</protein>
<reference evidence="3" key="1">
    <citation type="submission" date="2016-06" db="EMBL/GenBank/DDBJ databases">
        <authorList>
            <person name="Rodrigo-Torres L."/>
            <person name="Arahal D.R."/>
        </authorList>
    </citation>
    <scope>NUCLEOTIDE SEQUENCE [LARGE SCALE GENOMIC DNA]</scope>
    <source>
        <strain evidence="3">CECT 7224</strain>
    </source>
</reference>
<name>A0A1C3JJ01_9VIBR</name>
<dbReference type="AlphaFoldDB" id="A0A1C3JJ01"/>